<dbReference type="EMBL" id="ANHZ02000004">
    <property type="protein sequence ID" value="EME37456.1"/>
    <property type="molecule type" value="Genomic_DNA"/>
</dbReference>
<keyword evidence="2" id="KW-1185">Reference proteome</keyword>
<dbReference type="NCBIfam" id="TIGR02046">
    <property type="entry name" value="sdhC_b558_fam"/>
    <property type="match status" value="1"/>
</dbReference>
<dbReference type="STRING" id="71999.KPaMU14_11335"/>
<reference evidence="1 2" key="1">
    <citation type="journal article" date="2014" name="Genome Announc.">
        <title>Draft Genome Sequence of Kocuria palustris PEL.</title>
        <authorList>
            <person name="Sharma G."/>
            <person name="Khatri I."/>
            <person name="Subramanian S."/>
        </authorList>
    </citation>
    <scope>NUCLEOTIDE SEQUENCE [LARGE SCALE GENOMIC DNA]</scope>
    <source>
        <strain evidence="1 2">PEL</strain>
    </source>
</reference>
<organism evidence="1 2">
    <name type="scientific">Kocuria palustris PEL</name>
    <dbReference type="NCBI Taxonomy" id="1236550"/>
    <lineage>
        <taxon>Bacteria</taxon>
        <taxon>Bacillati</taxon>
        <taxon>Actinomycetota</taxon>
        <taxon>Actinomycetes</taxon>
        <taxon>Micrococcales</taxon>
        <taxon>Micrococcaceae</taxon>
        <taxon>Kocuria</taxon>
    </lineage>
</organism>
<evidence type="ECO:0000313" key="1">
    <source>
        <dbReference type="EMBL" id="EME37456.1"/>
    </source>
</evidence>
<dbReference type="InterPro" id="IPR034804">
    <property type="entry name" value="SQR/QFR_C/D"/>
</dbReference>
<dbReference type="RefSeq" id="WP_006213980.1">
    <property type="nucleotide sequence ID" value="NZ_ANHZ02000004.1"/>
</dbReference>
<dbReference type="AlphaFoldDB" id="M2XEC3"/>
<proteinExistence type="predicted"/>
<evidence type="ECO:0000313" key="2">
    <source>
        <dbReference type="Proteomes" id="UP000009877"/>
    </source>
</evidence>
<dbReference type="Gene3D" id="1.20.1300.10">
    <property type="entry name" value="Fumarate reductase/succinate dehydrogenase, transmembrane subunit"/>
    <property type="match status" value="1"/>
</dbReference>
<dbReference type="InterPro" id="IPR011138">
    <property type="entry name" value="Cytochrome_b-558"/>
</dbReference>
<dbReference type="GO" id="GO:0016020">
    <property type="term" value="C:membrane"/>
    <property type="evidence" value="ECO:0007669"/>
    <property type="project" value="InterPro"/>
</dbReference>
<accession>M2XEC3</accession>
<name>M2XEC3_9MICC</name>
<dbReference type="Proteomes" id="UP000009877">
    <property type="component" value="Unassembled WGS sequence"/>
</dbReference>
<comment type="caution">
    <text evidence="1">The sequence shown here is derived from an EMBL/GenBank/DDBJ whole genome shotgun (WGS) entry which is preliminary data.</text>
</comment>
<protein>
    <submittedName>
        <fullName evidence="1">Succinate dehydrogenase cytochrome b subunit</fullName>
    </submittedName>
</protein>
<gene>
    <name evidence="1" type="ORF">C884_01964</name>
</gene>
<sequence length="270" mass="29290">MTENLRAETERVLSAVSPATRRTLEESAGRLWAWALKTSERFPPTPDVKLAMASSGAVLSGYTVVHMLGNLQVYLGRGRFDSYAHHLRTLGAPVLPRRTVLWAFRVVLLADALTHLSCAAVLTVRAQASERRAAAQPRPLPQGRRRTRWQRLKRSMRSTGTVLGLFTAFHLADLTLGTRPAASRRHEPGAAYDNLVASLRRPPVAGLYLAAMLALAAHTSQGLVQIGNDTGLSAQRGARERFELAGRLVGTGVALGNASIPVAVLLRLVR</sequence>
<dbReference type="SUPFAM" id="SSF81343">
    <property type="entry name" value="Fumarate reductase respiratory complex transmembrane subunits"/>
    <property type="match status" value="1"/>
</dbReference>